<dbReference type="PANTHER" id="PTHR43280:SF28">
    <property type="entry name" value="HTH-TYPE TRANSCRIPTIONAL ACTIVATOR RHAS"/>
    <property type="match status" value="1"/>
</dbReference>
<dbReference type="GO" id="GO:0008270">
    <property type="term" value="F:zinc ion binding"/>
    <property type="evidence" value="ECO:0007669"/>
    <property type="project" value="InterPro"/>
</dbReference>
<reference evidence="14 15" key="1">
    <citation type="submission" date="2017-09" db="EMBL/GenBank/DDBJ databases">
        <title>Large-scale bioinformatics analysis of Bacillus genomes uncovers conserved roles of natural products in bacterial physiology.</title>
        <authorList>
            <consortium name="Agbiome Team Llc"/>
            <person name="Bleich R.M."/>
            <person name="Grubbs K.J."/>
            <person name="Santa Maria K.C."/>
            <person name="Allen S.E."/>
            <person name="Farag S."/>
            <person name="Shank E.A."/>
            <person name="Bowers A."/>
        </authorList>
    </citation>
    <scope>NUCLEOTIDE SEQUENCE [LARGE SCALE GENOMIC DNA]</scope>
    <source>
        <strain evidence="14 15">AFS037265</strain>
    </source>
</reference>
<dbReference type="PROSITE" id="PS00041">
    <property type="entry name" value="HTH_ARAC_FAMILY_1"/>
    <property type="match status" value="1"/>
</dbReference>
<dbReference type="SMART" id="SM00342">
    <property type="entry name" value="HTH_ARAC"/>
    <property type="match status" value="1"/>
</dbReference>
<dbReference type="GO" id="GO:0006307">
    <property type="term" value="P:DNA alkylation repair"/>
    <property type="evidence" value="ECO:0007669"/>
    <property type="project" value="UniProtKB-ARBA"/>
</dbReference>
<evidence type="ECO:0000256" key="6">
    <source>
        <dbReference type="ARBA" id="ARBA00022833"/>
    </source>
</evidence>
<dbReference type="RefSeq" id="WP_018765215.1">
    <property type="nucleotide sequence ID" value="NZ_CM000743.1"/>
</dbReference>
<dbReference type="InterPro" id="IPR035451">
    <property type="entry name" value="Ada-like_dom_sf"/>
</dbReference>
<dbReference type="Pfam" id="PF12833">
    <property type="entry name" value="HTH_18"/>
    <property type="match status" value="1"/>
</dbReference>
<dbReference type="Proteomes" id="UP001248134">
    <property type="component" value="Unassembled WGS sequence"/>
</dbReference>
<evidence type="ECO:0000256" key="1">
    <source>
        <dbReference type="ARBA" id="ARBA00001947"/>
    </source>
</evidence>
<dbReference type="PRINTS" id="PR00032">
    <property type="entry name" value="HTHARAC"/>
</dbReference>
<evidence type="ECO:0000256" key="3">
    <source>
        <dbReference type="ARBA" id="ARBA00022679"/>
    </source>
</evidence>
<dbReference type="GO" id="GO:0043565">
    <property type="term" value="F:sequence-specific DNA binding"/>
    <property type="evidence" value="ECO:0007669"/>
    <property type="project" value="InterPro"/>
</dbReference>
<proteinExistence type="predicted"/>
<evidence type="ECO:0000256" key="7">
    <source>
        <dbReference type="ARBA" id="ARBA00023015"/>
    </source>
</evidence>
<keyword evidence="6" id="KW-0862">Zinc</keyword>
<evidence type="ECO:0000313" key="16">
    <source>
        <dbReference type="Proteomes" id="UP001248134"/>
    </source>
</evidence>
<dbReference type="GO" id="GO:0008168">
    <property type="term" value="F:methyltransferase activity"/>
    <property type="evidence" value="ECO:0007669"/>
    <property type="project" value="UniProtKB-KW"/>
</dbReference>
<evidence type="ECO:0000313" key="15">
    <source>
        <dbReference type="Proteomes" id="UP000221918"/>
    </source>
</evidence>
<dbReference type="InterPro" id="IPR009057">
    <property type="entry name" value="Homeodomain-like_sf"/>
</dbReference>
<dbReference type="InterPro" id="IPR004026">
    <property type="entry name" value="Ada_DNA_repair_Zn-bd"/>
</dbReference>
<evidence type="ECO:0000313" key="14">
    <source>
        <dbReference type="EMBL" id="PHE91865.1"/>
    </source>
</evidence>
<dbReference type="GO" id="GO:0003700">
    <property type="term" value="F:DNA-binding transcription factor activity"/>
    <property type="evidence" value="ECO:0007669"/>
    <property type="project" value="InterPro"/>
</dbReference>
<evidence type="ECO:0000256" key="5">
    <source>
        <dbReference type="ARBA" id="ARBA00022763"/>
    </source>
</evidence>
<evidence type="ECO:0000256" key="10">
    <source>
        <dbReference type="ARBA" id="ARBA00023163"/>
    </source>
</evidence>
<keyword evidence="7" id="KW-0805">Transcription regulation</keyword>
<keyword evidence="10" id="KW-0804">Transcription</keyword>
<comment type="caution">
    <text evidence="13">The sequence shown here is derived from an EMBL/GenBank/DDBJ whole genome shotgun (WGS) entry which is preliminary data.</text>
</comment>
<dbReference type="SUPFAM" id="SSF57884">
    <property type="entry name" value="Ada DNA repair protein, N-terminal domain (N-Ada 10)"/>
    <property type="match status" value="1"/>
</dbReference>
<evidence type="ECO:0000313" key="13">
    <source>
        <dbReference type="EMBL" id="MDR4325659.1"/>
    </source>
</evidence>
<dbReference type="Proteomes" id="UP000221918">
    <property type="component" value="Unassembled WGS sequence"/>
</dbReference>
<keyword evidence="4" id="KW-0479">Metal-binding</keyword>
<dbReference type="InterPro" id="IPR020449">
    <property type="entry name" value="Tscrpt_reg_AraC-type_HTH"/>
</dbReference>
<dbReference type="Gene3D" id="1.10.10.60">
    <property type="entry name" value="Homeodomain-like"/>
    <property type="match status" value="2"/>
</dbReference>
<dbReference type="FunFam" id="3.40.10.10:FF:000001">
    <property type="entry name" value="DNA-3-methyladenine glycosylase 2"/>
    <property type="match status" value="1"/>
</dbReference>
<dbReference type="PROSITE" id="PS01124">
    <property type="entry name" value="HTH_ARAC_FAMILY_2"/>
    <property type="match status" value="1"/>
</dbReference>
<evidence type="ECO:0000256" key="11">
    <source>
        <dbReference type="ARBA" id="ARBA00023204"/>
    </source>
</evidence>
<accession>A0AAJ2DIT8</accession>
<evidence type="ECO:0000256" key="8">
    <source>
        <dbReference type="ARBA" id="ARBA00023125"/>
    </source>
</evidence>
<dbReference type="PIRSF" id="PIRSF000408">
    <property type="entry name" value="Alkyltransferas_AdaA"/>
    <property type="match status" value="1"/>
</dbReference>
<keyword evidence="3" id="KW-0808">Transferase</keyword>
<dbReference type="GO" id="GO:0032259">
    <property type="term" value="P:methylation"/>
    <property type="evidence" value="ECO:0007669"/>
    <property type="project" value="UniProtKB-KW"/>
</dbReference>
<gene>
    <name evidence="14" type="ORF">COF81_21135</name>
    <name evidence="13" type="ORF">FOS08_06810</name>
</gene>
<dbReference type="InterPro" id="IPR018060">
    <property type="entry name" value="HTH_AraC"/>
</dbReference>
<evidence type="ECO:0000259" key="12">
    <source>
        <dbReference type="PROSITE" id="PS01124"/>
    </source>
</evidence>
<reference evidence="13" key="2">
    <citation type="submission" date="2019-07" db="EMBL/GenBank/DDBJ databases">
        <title>Phylogenomic Reclassification of ATCC Bacillus Strains and Various Taxa within the Genus Bacillus.</title>
        <authorList>
            <person name="Riojas M.A."/>
            <person name="Frank A.M."/>
            <person name="Fenn S.L."/>
            <person name="King S.P."/>
            <person name="Brower S.M."/>
            <person name="Hazbon M.H."/>
        </authorList>
    </citation>
    <scope>NUCLEOTIDE SEQUENCE</scope>
    <source>
        <strain evidence="13">NR-12239</strain>
    </source>
</reference>
<dbReference type="EMBL" id="NUTL01000093">
    <property type="protein sequence ID" value="PHE91865.1"/>
    <property type="molecule type" value="Genomic_DNA"/>
</dbReference>
<dbReference type="EMBL" id="VLYX01000005">
    <property type="protein sequence ID" value="MDR4325659.1"/>
    <property type="molecule type" value="Genomic_DNA"/>
</dbReference>
<dbReference type="PANTHER" id="PTHR43280">
    <property type="entry name" value="ARAC-FAMILY TRANSCRIPTIONAL REGULATOR"/>
    <property type="match status" value="1"/>
</dbReference>
<organism evidence="13 16">
    <name type="scientific">Bacillus pseudomycoides</name>
    <dbReference type="NCBI Taxonomy" id="64104"/>
    <lineage>
        <taxon>Bacteria</taxon>
        <taxon>Bacillati</taxon>
        <taxon>Bacillota</taxon>
        <taxon>Bacilli</taxon>
        <taxon>Bacillales</taxon>
        <taxon>Bacillaceae</taxon>
        <taxon>Bacillus</taxon>
        <taxon>Bacillus cereus group</taxon>
    </lineage>
</organism>
<dbReference type="Gene3D" id="3.40.10.10">
    <property type="entry name" value="DNA Methylphosphotriester Repair Domain"/>
    <property type="match status" value="1"/>
</dbReference>
<dbReference type="AlphaFoldDB" id="A0AAJ2DIT8"/>
<dbReference type="InterPro" id="IPR016220">
    <property type="entry name" value="Me-P-triester_DNA_alkyl-Trfase"/>
</dbReference>
<keyword evidence="5" id="KW-0227">DNA damage</keyword>
<comment type="cofactor">
    <cofactor evidence="1">
        <name>Zn(2+)</name>
        <dbReference type="ChEBI" id="CHEBI:29105"/>
    </cofactor>
</comment>
<dbReference type="Pfam" id="PF02805">
    <property type="entry name" value="Ada_Zn_binding"/>
    <property type="match status" value="1"/>
</dbReference>
<keyword evidence="11" id="KW-0234">DNA repair</keyword>
<sequence>MQNERLQLETSVNNLTDEHWQAIIHNDSSYDDKFFYAVKTTGIFCRPSCKSRTPNKNNVRIFLNAKQALSERFRPCKRCKPNGSKLPDEDWVTQITAYIDKHYREALTLEILADMCHGSPYHLQRTFKRMKGITPLEYIQQIRVAKAMHYLADTNLTIMEIGFTMGIPNTAHFATLFKKKTGYTPTEYRKMNPINEVQ</sequence>
<dbReference type="InterPro" id="IPR018062">
    <property type="entry name" value="HTH_AraC-typ_CS"/>
</dbReference>
<keyword evidence="8" id="KW-0238">DNA-binding</keyword>
<evidence type="ECO:0000256" key="2">
    <source>
        <dbReference type="ARBA" id="ARBA00022603"/>
    </source>
</evidence>
<feature type="domain" description="HTH araC/xylS-type" evidence="12">
    <location>
        <begin position="93"/>
        <end position="191"/>
    </location>
</feature>
<protein>
    <submittedName>
        <fullName evidence="14">AraC family transcriptional regulator</fullName>
    </submittedName>
    <submittedName>
        <fullName evidence="13">Methylphosphotriester-DNA--protein-cysteine methyltransferase family protein</fullName>
    </submittedName>
</protein>
<name>A0AAJ2DIT8_9BACI</name>
<keyword evidence="9" id="KW-0010">Activator</keyword>
<dbReference type="SUPFAM" id="SSF46689">
    <property type="entry name" value="Homeodomain-like"/>
    <property type="match status" value="2"/>
</dbReference>
<evidence type="ECO:0000256" key="4">
    <source>
        <dbReference type="ARBA" id="ARBA00022723"/>
    </source>
</evidence>
<evidence type="ECO:0000256" key="9">
    <source>
        <dbReference type="ARBA" id="ARBA00023159"/>
    </source>
</evidence>
<keyword evidence="2 13" id="KW-0489">Methyltransferase</keyword>